<keyword evidence="5" id="KW-0560">Oxidoreductase</keyword>
<keyword evidence="4" id="KW-0809">Transit peptide</keyword>
<dbReference type="InterPro" id="IPR036249">
    <property type="entry name" value="Thioredoxin-like_sf"/>
</dbReference>
<dbReference type="HOGENOM" id="CLU_136347_0_0_1"/>
<evidence type="ECO:0000256" key="4">
    <source>
        <dbReference type="ARBA" id="ARBA00022946"/>
    </source>
</evidence>
<evidence type="ECO:0000256" key="5">
    <source>
        <dbReference type="ARBA" id="ARBA00023002"/>
    </source>
</evidence>
<evidence type="ECO:0000313" key="8">
    <source>
        <dbReference type="EMBL" id="KIK98381.1"/>
    </source>
</evidence>
<dbReference type="AlphaFoldDB" id="A0A0D0E2V9"/>
<dbReference type="Gene3D" id="3.40.30.10">
    <property type="entry name" value="Glutaredoxin"/>
    <property type="match status" value="1"/>
</dbReference>
<dbReference type="SUPFAM" id="SSF52833">
    <property type="entry name" value="Thioredoxin-like"/>
    <property type="match status" value="1"/>
</dbReference>
<feature type="compositionally biased region" description="Polar residues" evidence="7">
    <location>
        <begin position="86"/>
        <end position="100"/>
    </location>
</feature>
<evidence type="ECO:0008006" key="10">
    <source>
        <dbReference type="Google" id="ProtNLM"/>
    </source>
</evidence>
<proteinExistence type="inferred from homology"/>
<organism evidence="8 9">
    <name type="scientific">Paxillus rubicundulus Ve08.2h10</name>
    <dbReference type="NCBI Taxonomy" id="930991"/>
    <lineage>
        <taxon>Eukaryota</taxon>
        <taxon>Fungi</taxon>
        <taxon>Dikarya</taxon>
        <taxon>Basidiomycota</taxon>
        <taxon>Agaricomycotina</taxon>
        <taxon>Agaricomycetes</taxon>
        <taxon>Agaricomycetidae</taxon>
        <taxon>Boletales</taxon>
        <taxon>Paxilineae</taxon>
        <taxon>Paxillaceae</taxon>
        <taxon>Paxillus</taxon>
    </lineage>
</organism>
<keyword evidence="6" id="KW-0496">Mitochondrion</keyword>
<dbReference type="OrthoDB" id="59229at2759"/>
<dbReference type="InterPro" id="IPR006660">
    <property type="entry name" value="Arsenate_reductase-like"/>
</dbReference>
<sequence length="168" mass="18396">MFSAFSRRLPQISIFHNPSSPPSVKALAMLRSSLSAPYPPDKPDAPPLDFNLEVIESKPPTPHQLRIILSNLTPKDSAAAPPPYSTFLSSHPSVPDTSEQPHSAIGIVNLATQNPNALKWPVVVDWNGGRASVGDVDGVKNMLEALRQRRDGQVKDDDDVAQPKWWFS</sequence>
<name>A0A0D0E2V9_9AGAM</name>
<dbReference type="Pfam" id="PF07955">
    <property type="entry name" value="DUF1687"/>
    <property type="match status" value="1"/>
</dbReference>
<evidence type="ECO:0000256" key="2">
    <source>
        <dbReference type="ARBA" id="ARBA00004173"/>
    </source>
</evidence>
<evidence type="ECO:0000256" key="7">
    <source>
        <dbReference type="SAM" id="MobiDB-lite"/>
    </source>
</evidence>
<gene>
    <name evidence="8" type="ORF">PAXRUDRAFT_692886</name>
</gene>
<protein>
    <recommendedName>
        <fullName evidence="10">Thioredoxin-like protein</fullName>
    </recommendedName>
</protein>
<evidence type="ECO:0000256" key="3">
    <source>
        <dbReference type="ARBA" id="ARBA00009734"/>
    </source>
</evidence>
<dbReference type="EMBL" id="KN824895">
    <property type="protein sequence ID" value="KIK98381.1"/>
    <property type="molecule type" value="Genomic_DNA"/>
</dbReference>
<evidence type="ECO:0000256" key="6">
    <source>
        <dbReference type="ARBA" id="ARBA00023128"/>
    </source>
</evidence>
<dbReference type="InterPro" id="IPR012882">
    <property type="entry name" value="Fmp46"/>
</dbReference>
<evidence type="ECO:0000313" key="9">
    <source>
        <dbReference type="Proteomes" id="UP000054538"/>
    </source>
</evidence>
<accession>A0A0D0E2V9</accession>
<comment type="similarity">
    <text evidence="3">Belongs to the FMP46 family.</text>
</comment>
<reference evidence="9" key="2">
    <citation type="submission" date="2015-01" db="EMBL/GenBank/DDBJ databases">
        <title>Evolutionary Origins and Diversification of the Mycorrhizal Mutualists.</title>
        <authorList>
            <consortium name="DOE Joint Genome Institute"/>
            <consortium name="Mycorrhizal Genomics Consortium"/>
            <person name="Kohler A."/>
            <person name="Kuo A."/>
            <person name="Nagy L.G."/>
            <person name="Floudas D."/>
            <person name="Copeland A."/>
            <person name="Barry K.W."/>
            <person name="Cichocki N."/>
            <person name="Veneault-Fourrey C."/>
            <person name="LaButti K."/>
            <person name="Lindquist E.A."/>
            <person name="Lipzen A."/>
            <person name="Lundell T."/>
            <person name="Morin E."/>
            <person name="Murat C."/>
            <person name="Riley R."/>
            <person name="Ohm R."/>
            <person name="Sun H."/>
            <person name="Tunlid A."/>
            <person name="Henrissat B."/>
            <person name="Grigoriev I.V."/>
            <person name="Hibbett D.S."/>
            <person name="Martin F."/>
        </authorList>
    </citation>
    <scope>NUCLEOTIDE SEQUENCE [LARGE SCALE GENOMIC DNA]</scope>
    <source>
        <strain evidence="9">Ve08.2h10</strain>
    </source>
</reference>
<dbReference type="Proteomes" id="UP000054538">
    <property type="component" value="Unassembled WGS sequence"/>
</dbReference>
<dbReference type="PANTHER" id="PTHR28071">
    <property type="entry name" value="REDOX PROTEIN FMP46, MITOCHONDRIAL-RELATED"/>
    <property type="match status" value="1"/>
</dbReference>
<comment type="subcellular location">
    <subcellularLocation>
        <location evidence="2">Mitochondrion</location>
    </subcellularLocation>
</comment>
<feature type="region of interest" description="Disordered" evidence="7">
    <location>
        <begin position="80"/>
        <end position="100"/>
    </location>
</feature>
<dbReference type="GO" id="GO:0016491">
    <property type="term" value="F:oxidoreductase activity"/>
    <property type="evidence" value="ECO:0007669"/>
    <property type="project" value="UniProtKB-KW"/>
</dbReference>
<comment type="function">
    <text evidence="1">Putative mitochondrial redox protein which could be involved in the reduction of small toxic molecules.</text>
</comment>
<reference evidence="8 9" key="1">
    <citation type="submission" date="2014-04" db="EMBL/GenBank/DDBJ databases">
        <authorList>
            <consortium name="DOE Joint Genome Institute"/>
            <person name="Kuo A."/>
            <person name="Kohler A."/>
            <person name="Jargeat P."/>
            <person name="Nagy L.G."/>
            <person name="Floudas D."/>
            <person name="Copeland A."/>
            <person name="Barry K.W."/>
            <person name="Cichocki N."/>
            <person name="Veneault-Fourrey C."/>
            <person name="LaButti K."/>
            <person name="Lindquist E.A."/>
            <person name="Lipzen A."/>
            <person name="Lundell T."/>
            <person name="Morin E."/>
            <person name="Murat C."/>
            <person name="Sun H."/>
            <person name="Tunlid A."/>
            <person name="Henrissat B."/>
            <person name="Grigoriev I.V."/>
            <person name="Hibbett D.S."/>
            <person name="Martin F."/>
            <person name="Nordberg H.P."/>
            <person name="Cantor M.N."/>
            <person name="Hua S.X."/>
        </authorList>
    </citation>
    <scope>NUCLEOTIDE SEQUENCE [LARGE SCALE GENOMIC DNA]</scope>
    <source>
        <strain evidence="8 9">Ve08.2h10</strain>
    </source>
</reference>
<dbReference type="InParanoid" id="A0A0D0E2V9"/>
<dbReference type="GO" id="GO:0005739">
    <property type="term" value="C:mitochondrion"/>
    <property type="evidence" value="ECO:0007669"/>
    <property type="project" value="UniProtKB-SubCell"/>
</dbReference>
<dbReference type="PANTHER" id="PTHR28071:SF1">
    <property type="entry name" value="REDOX PROTEIN FMP46, MITOCHONDRIAL-RELATED"/>
    <property type="match status" value="1"/>
</dbReference>
<keyword evidence="9" id="KW-1185">Reference proteome</keyword>
<dbReference type="PROSITE" id="PS51353">
    <property type="entry name" value="ARSC"/>
    <property type="match status" value="1"/>
</dbReference>
<evidence type="ECO:0000256" key="1">
    <source>
        <dbReference type="ARBA" id="ARBA00002963"/>
    </source>
</evidence>